<sequence>MNQQDFMEHMLSINIEGHVIPHAWFNALKFENGKVDLNSIVLLSEIVYWYRPVADKDKLTGEFKGYKTKFDADKLQRSYKALCSQFGLTTKQVREALKRLEDKGLVKREFRNVNVKGKQMSNAMFISLDPIKLKQISGVRIQKDVSLEGNTPLPSKETPSFPGGKDVYKDYYTEIYKEIVSFLNQQTGKAFKHTTPKTQKLIRDRLKEGNTVDDFKQVIRNKVASWKGDPKWDEYLRPVTLFSNKFEGYLNKNVPANKKPAGGFAQFAEKGDDPSDKE</sequence>
<proteinExistence type="predicted"/>
<name>A0A859FH12_9BACI</name>
<feature type="domain" description="Phage conserved hypothetical protein C-terminal" evidence="2">
    <location>
        <begin position="179"/>
        <end position="251"/>
    </location>
</feature>
<dbReference type="Gene3D" id="1.10.10.10">
    <property type="entry name" value="Winged helix-like DNA-binding domain superfamily/Winged helix DNA-binding domain"/>
    <property type="match status" value="1"/>
</dbReference>
<dbReference type="KEGG" id="psua:FLK61_35290"/>
<dbReference type="RefSeq" id="WP_176009917.1">
    <property type="nucleotide sequence ID" value="NZ_CP041372.2"/>
</dbReference>
<dbReference type="InterPro" id="IPR011741">
    <property type="entry name" value="Phg_2220_C"/>
</dbReference>
<accession>A0A859FH12</accession>
<gene>
    <name evidence="3" type="ORF">FLK61_35290</name>
</gene>
<dbReference type="InterPro" id="IPR036388">
    <property type="entry name" value="WH-like_DNA-bd_sf"/>
</dbReference>
<dbReference type="InterPro" id="IPR036390">
    <property type="entry name" value="WH_DNA-bd_sf"/>
</dbReference>
<dbReference type="Pfam" id="PF09524">
    <property type="entry name" value="Phg_2220_C"/>
    <property type="match status" value="1"/>
</dbReference>
<evidence type="ECO:0000313" key="3">
    <source>
        <dbReference type="EMBL" id="QKS71934.1"/>
    </source>
</evidence>
<evidence type="ECO:0000259" key="2">
    <source>
        <dbReference type="Pfam" id="PF09524"/>
    </source>
</evidence>
<reference evidence="4" key="1">
    <citation type="submission" date="2019-07" db="EMBL/GenBank/DDBJ databases">
        <title>Bacillus alkalisoli sp. nov. isolated from saline soil.</title>
        <authorList>
            <person name="Sun J.-Q."/>
            <person name="Xu L."/>
        </authorList>
    </citation>
    <scope>NUCLEOTIDE SEQUENCE [LARGE SCALE GENOMIC DNA]</scope>
    <source>
        <strain evidence="4">M4U3P1</strain>
    </source>
</reference>
<evidence type="ECO:0000313" key="4">
    <source>
        <dbReference type="Proteomes" id="UP000318138"/>
    </source>
</evidence>
<dbReference type="Proteomes" id="UP000318138">
    <property type="component" value="Chromosome"/>
</dbReference>
<organism evidence="3 4">
    <name type="scientific">Paenalkalicoccus suaedae</name>
    <dbReference type="NCBI Taxonomy" id="2592382"/>
    <lineage>
        <taxon>Bacteria</taxon>
        <taxon>Bacillati</taxon>
        <taxon>Bacillota</taxon>
        <taxon>Bacilli</taxon>
        <taxon>Bacillales</taxon>
        <taxon>Bacillaceae</taxon>
        <taxon>Paenalkalicoccus</taxon>
    </lineage>
</organism>
<feature type="compositionally biased region" description="Basic and acidic residues" evidence="1">
    <location>
        <begin position="269"/>
        <end position="278"/>
    </location>
</feature>
<dbReference type="EMBL" id="CP041372">
    <property type="protein sequence ID" value="QKS71934.1"/>
    <property type="molecule type" value="Genomic_DNA"/>
</dbReference>
<evidence type="ECO:0000256" key="1">
    <source>
        <dbReference type="SAM" id="MobiDB-lite"/>
    </source>
</evidence>
<feature type="region of interest" description="Disordered" evidence="1">
    <location>
        <begin position="256"/>
        <end position="278"/>
    </location>
</feature>
<dbReference type="SUPFAM" id="SSF46785">
    <property type="entry name" value="Winged helix' DNA-binding domain"/>
    <property type="match status" value="1"/>
</dbReference>
<keyword evidence="4" id="KW-1185">Reference proteome</keyword>
<protein>
    <submittedName>
        <fullName evidence="3">Conserved phage C-terminal domain-containing protein</fullName>
    </submittedName>
</protein>
<dbReference type="NCBIfam" id="TIGR02220">
    <property type="entry name" value="phg_TIGR02220"/>
    <property type="match status" value="1"/>
</dbReference>
<dbReference type="AlphaFoldDB" id="A0A859FH12"/>